<feature type="binding site" evidence="7">
    <location>
        <position position="17"/>
    </location>
    <ligand>
        <name>Mg(2+)</name>
        <dbReference type="ChEBI" id="CHEBI:18420"/>
    </ligand>
</feature>
<evidence type="ECO:0000256" key="2">
    <source>
        <dbReference type="ARBA" id="ARBA00005893"/>
    </source>
</evidence>
<dbReference type="SFLD" id="SFLDG01138">
    <property type="entry name" value="C1.6.2:_Deoxy-d-mannose-octulo"/>
    <property type="match status" value="1"/>
</dbReference>
<comment type="subunit">
    <text evidence="3">Homotetramer.</text>
</comment>
<keyword evidence="4 7" id="KW-0479">Metal-binding</keyword>
<dbReference type="PANTHER" id="PTHR21485:SF3">
    <property type="entry name" value="N-ACYLNEURAMINATE CYTIDYLYLTRANSFERASE"/>
    <property type="match status" value="1"/>
</dbReference>
<comment type="cofactor">
    <cofactor evidence="1 7">
        <name>Mg(2+)</name>
        <dbReference type="ChEBI" id="CHEBI:18420"/>
    </cofactor>
</comment>
<comment type="similarity">
    <text evidence="2">Belongs to the KdsC family.</text>
</comment>
<evidence type="ECO:0000256" key="1">
    <source>
        <dbReference type="ARBA" id="ARBA00001946"/>
    </source>
</evidence>
<dbReference type="SUPFAM" id="SSF56784">
    <property type="entry name" value="HAD-like"/>
    <property type="match status" value="1"/>
</dbReference>
<evidence type="ECO:0000256" key="7">
    <source>
        <dbReference type="PIRSR" id="PIRSR006118-2"/>
    </source>
</evidence>
<proteinExistence type="inferred from homology"/>
<dbReference type="STRING" id="1502745.SAMN02799620_05065"/>
<keyword evidence="5" id="KW-0378">Hydrolase</keyword>
<sequence length="184" mass="19567">MSSTGAYSGPIRLVLFDVDGVLTDGSLILDGEGEAVKAFNVRDGLAVALLRAHGIRSGVMSGKTSRPLDFRVRQLGFDVAVTGKLEKVHALESIVRQEGLDASAIAYVGDDVVDLPLAGRVGRFYAPADAHPLVLTHADHILTARGGRGAAREAVDHILLSAGLTLEQAYAPLLEQWERFDAVQ</sequence>
<feature type="binding site" evidence="7">
    <location>
        <position position="110"/>
    </location>
    <ligand>
        <name>Mg(2+)</name>
        <dbReference type="ChEBI" id="CHEBI:18420"/>
    </ligand>
</feature>
<gene>
    <name evidence="8" type="ORF">SAMN02799620_05065</name>
</gene>
<dbReference type="AlphaFoldDB" id="A0A1G4WX19"/>
<dbReference type="EMBL" id="FMUB01000012">
    <property type="protein sequence ID" value="SCX30450.1"/>
    <property type="molecule type" value="Genomic_DNA"/>
</dbReference>
<evidence type="ECO:0000256" key="3">
    <source>
        <dbReference type="ARBA" id="ARBA00011881"/>
    </source>
</evidence>
<dbReference type="Gene3D" id="3.40.50.1000">
    <property type="entry name" value="HAD superfamily/HAD-like"/>
    <property type="match status" value="1"/>
</dbReference>
<feature type="binding site" evidence="7">
    <location>
        <position position="19"/>
    </location>
    <ligand>
        <name>substrate</name>
    </ligand>
</feature>
<dbReference type="InterPro" id="IPR010023">
    <property type="entry name" value="KdsC_fam"/>
</dbReference>
<protein>
    <submittedName>
        <fullName evidence="8">3-deoxy-D-manno-octulosonate 8-phosphate phosphatase (KDO 8-P phosphatase)</fullName>
    </submittedName>
</protein>
<reference evidence="9" key="1">
    <citation type="submission" date="2016-10" db="EMBL/GenBank/DDBJ databases">
        <authorList>
            <person name="Varghese N."/>
            <person name="Submissions S."/>
        </authorList>
    </citation>
    <scope>NUCLEOTIDE SEQUENCE [LARGE SCALE GENOMIC DNA]</scope>
    <source>
        <strain evidence="9">UNC267MFSha1.1M11</strain>
    </source>
</reference>
<evidence type="ECO:0000256" key="4">
    <source>
        <dbReference type="ARBA" id="ARBA00022723"/>
    </source>
</evidence>
<dbReference type="PIRSF" id="PIRSF006118">
    <property type="entry name" value="KDO8-P_Ptase"/>
    <property type="match status" value="1"/>
</dbReference>
<dbReference type="SFLD" id="SFLDS00003">
    <property type="entry name" value="Haloacid_Dehalogenase"/>
    <property type="match status" value="1"/>
</dbReference>
<dbReference type="GO" id="GO:0008781">
    <property type="term" value="F:N-acylneuraminate cytidylyltransferase activity"/>
    <property type="evidence" value="ECO:0007669"/>
    <property type="project" value="TreeGrafter"/>
</dbReference>
<keyword evidence="6 7" id="KW-0460">Magnesium</keyword>
<dbReference type="PANTHER" id="PTHR21485">
    <property type="entry name" value="HAD SUPERFAMILY MEMBERS CMAS AND KDSC"/>
    <property type="match status" value="1"/>
</dbReference>
<dbReference type="InterPro" id="IPR050793">
    <property type="entry name" value="CMP-NeuNAc_synthase"/>
</dbReference>
<dbReference type="Proteomes" id="UP000199707">
    <property type="component" value="Unassembled WGS sequence"/>
</dbReference>
<accession>A0A1G4WX19</accession>
<evidence type="ECO:0000256" key="5">
    <source>
        <dbReference type="ARBA" id="ARBA00022801"/>
    </source>
</evidence>
<dbReference type="NCBIfam" id="TIGR01670">
    <property type="entry name" value="KdsC-phosphatas"/>
    <property type="match status" value="1"/>
</dbReference>
<name>A0A1G4WX19_9MYCO</name>
<dbReference type="InterPro" id="IPR023214">
    <property type="entry name" value="HAD_sf"/>
</dbReference>
<dbReference type="GO" id="GO:0046872">
    <property type="term" value="F:metal ion binding"/>
    <property type="evidence" value="ECO:0007669"/>
    <property type="project" value="UniProtKB-KW"/>
</dbReference>
<dbReference type="SFLD" id="SFLDG01136">
    <property type="entry name" value="C1.6:_Phosphoserine_Phosphatas"/>
    <property type="match status" value="1"/>
</dbReference>
<dbReference type="InterPro" id="IPR036412">
    <property type="entry name" value="HAD-like_sf"/>
</dbReference>
<evidence type="ECO:0000313" key="9">
    <source>
        <dbReference type="Proteomes" id="UP000199707"/>
    </source>
</evidence>
<evidence type="ECO:0000256" key="6">
    <source>
        <dbReference type="ARBA" id="ARBA00022842"/>
    </source>
</evidence>
<evidence type="ECO:0000313" key="8">
    <source>
        <dbReference type="EMBL" id="SCX30450.1"/>
    </source>
</evidence>
<organism evidence="8 9">
    <name type="scientific">Mycolicibacterium fluoranthenivorans</name>
    <dbReference type="NCBI Taxonomy" id="258505"/>
    <lineage>
        <taxon>Bacteria</taxon>
        <taxon>Bacillati</taxon>
        <taxon>Actinomycetota</taxon>
        <taxon>Actinomycetes</taxon>
        <taxon>Mycobacteriales</taxon>
        <taxon>Mycobacteriaceae</taxon>
        <taxon>Mycolicibacterium</taxon>
    </lineage>
</organism>
<dbReference type="GO" id="GO:0016788">
    <property type="term" value="F:hydrolase activity, acting on ester bonds"/>
    <property type="evidence" value="ECO:0007669"/>
    <property type="project" value="InterPro"/>
</dbReference>